<evidence type="ECO:0000313" key="2">
    <source>
        <dbReference type="Proteomes" id="UP001605036"/>
    </source>
</evidence>
<protein>
    <submittedName>
        <fullName evidence="1">Uncharacterized protein</fullName>
    </submittedName>
</protein>
<accession>A0ABD1XXT1</accession>
<keyword evidence="2" id="KW-1185">Reference proteome</keyword>
<name>A0ABD1XXT1_9MARC</name>
<proteinExistence type="predicted"/>
<sequence>MNHLALPAERAVAISLHSDQPVRSGSDLPIFWLGEVVYAAVSKHVENFYDTLQKVMRRWSTDFMVRRLLGFMVILNPRLNSRQQTHLTPILSRAVDQLIWERSLDTRVLRGIVALACPNQDTALLFGYLMEVVAGLAHNPFQQEDISDHTVPSDVEAPPPTAAIDAYVEEARVAQTLTSFYYVESIYVAAMPFTIKKAVLAVLNGGLDVAANNPNGFLVSNQQSPPVCCITLEPLLLPDGTVTADVVAVIQKSQTIGRCHAFLYRGRALFDWLAHSHVPTNPDTRSLVTPTDIYRLSSL</sequence>
<dbReference type="Proteomes" id="UP001605036">
    <property type="component" value="Unassembled WGS sequence"/>
</dbReference>
<dbReference type="EMBL" id="JBHFFA010000007">
    <property type="protein sequence ID" value="KAL2613443.1"/>
    <property type="molecule type" value="Genomic_DNA"/>
</dbReference>
<dbReference type="AlphaFoldDB" id="A0ABD1XXT1"/>
<reference evidence="1 2" key="1">
    <citation type="submission" date="2024-09" db="EMBL/GenBank/DDBJ databases">
        <title>Chromosome-scale assembly of Riccia fluitans.</title>
        <authorList>
            <person name="Paukszto L."/>
            <person name="Sawicki J."/>
            <person name="Karawczyk K."/>
            <person name="Piernik-Szablinska J."/>
            <person name="Szczecinska M."/>
            <person name="Mazdziarz M."/>
        </authorList>
    </citation>
    <scope>NUCLEOTIDE SEQUENCE [LARGE SCALE GENOMIC DNA]</scope>
    <source>
        <strain evidence="1">Rf_01</strain>
        <tissue evidence="1">Aerial parts of the thallus</tissue>
    </source>
</reference>
<gene>
    <name evidence="1" type="ORF">R1flu_025135</name>
</gene>
<evidence type="ECO:0000313" key="1">
    <source>
        <dbReference type="EMBL" id="KAL2613443.1"/>
    </source>
</evidence>
<comment type="caution">
    <text evidence="1">The sequence shown here is derived from an EMBL/GenBank/DDBJ whole genome shotgun (WGS) entry which is preliminary data.</text>
</comment>
<organism evidence="1 2">
    <name type="scientific">Riccia fluitans</name>
    <dbReference type="NCBI Taxonomy" id="41844"/>
    <lineage>
        <taxon>Eukaryota</taxon>
        <taxon>Viridiplantae</taxon>
        <taxon>Streptophyta</taxon>
        <taxon>Embryophyta</taxon>
        <taxon>Marchantiophyta</taxon>
        <taxon>Marchantiopsida</taxon>
        <taxon>Marchantiidae</taxon>
        <taxon>Marchantiales</taxon>
        <taxon>Ricciaceae</taxon>
        <taxon>Riccia</taxon>
    </lineage>
</organism>